<protein>
    <submittedName>
        <fullName evidence="1">Uncharacterized protein</fullName>
    </submittedName>
</protein>
<organism evidence="1 2">
    <name type="scientific">Shewanella ulleungensis</name>
    <dbReference type="NCBI Taxonomy" id="2282699"/>
    <lineage>
        <taxon>Bacteria</taxon>
        <taxon>Pseudomonadati</taxon>
        <taxon>Pseudomonadota</taxon>
        <taxon>Gammaproteobacteria</taxon>
        <taxon>Alteromonadales</taxon>
        <taxon>Shewanellaceae</taxon>
        <taxon>Shewanella</taxon>
    </lineage>
</organism>
<name>A0ABQ2QGZ0_9GAMM</name>
<comment type="caution">
    <text evidence="1">The sequence shown here is derived from an EMBL/GenBank/DDBJ whole genome shotgun (WGS) entry which is preliminary data.</text>
</comment>
<sequence>MTSCLNGFEKCTFQGTEPSFTRFMQLNFIQEKTMSYTGNGKIYWQNTWFADVTVLRGGIFAMKF</sequence>
<gene>
    <name evidence="1" type="ORF">GCM10009410_11220</name>
</gene>
<proteinExistence type="predicted"/>
<accession>A0ABQ2QGZ0</accession>
<evidence type="ECO:0000313" key="2">
    <source>
        <dbReference type="Proteomes" id="UP000654004"/>
    </source>
</evidence>
<dbReference type="EMBL" id="BMQW01000002">
    <property type="protein sequence ID" value="GGP80280.1"/>
    <property type="molecule type" value="Genomic_DNA"/>
</dbReference>
<evidence type="ECO:0000313" key="1">
    <source>
        <dbReference type="EMBL" id="GGP80280.1"/>
    </source>
</evidence>
<reference evidence="2" key="1">
    <citation type="journal article" date="2019" name="Int. J. Syst. Evol. Microbiol.">
        <title>The Global Catalogue of Microorganisms (GCM) 10K type strain sequencing project: providing services to taxonomists for standard genome sequencing and annotation.</title>
        <authorList>
            <consortium name="The Broad Institute Genomics Platform"/>
            <consortium name="The Broad Institute Genome Sequencing Center for Infectious Disease"/>
            <person name="Wu L."/>
            <person name="Ma J."/>
        </authorList>
    </citation>
    <scope>NUCLEOTIDE SEQUENCE [LARGE SCALE GENOMIC DNA]</scope>
    <source>
        <strain evidence="2">JCM 32305</strain>
    </source>
</reference>
<dbReference type="Proteomes" id="UP000654004">
    <property type="component" value="Unassembled WGS sequence"/>
</dbReference>
<keyword evidence="2" id="KW-1185">Reference proteome</keyword>